<evidence type="ECO:0000313" key="2">
    <source>
        <dbReference type="EMBL" id="KAG5571264.1"/>
    </source>
</evidence>
<dbReference type="EMBL" id="JACXVP010000012">
    <property type="protein sequence ID" value="KAG5571264.1"/>
    <property type="molecule type" value="Genomic_DNA"/>
</dbReference>
<feature type="region of interest" description="Disordered" evidence="1">
    <location>
        <begin position="103"/>
        <end position="125"/>
    </location>
</feature>
<protein>
    <submittedName>
        <fullName evidence="2">Uncharacterized protein</fullName>
    </submittedName>
</protein>
<dbReference type="Proteomes" id="UP000824120">
    <property type="component" value="Chromosome 12"/>
</dbReference>
<proteinExistence type="predicted"/>
<organism evidence="2 3">
    <name type="scientific">Solanum commersonii</name>
    <name type="common">Commerson's wild potato</name>
    <name type="synonym">Commerson's nightshade</name>
    <dbReference type="NCBI Taxonomy" id="4109"/>
    <lineage>
        <taxon>Eukaryota</taxon>
        <taxon>Viridiplantae</taxon>
        <taxon>Streptophyta</taxon>
        <taxon>Embryophyta</taxon>
        <taxon>Tracheophyta</taxon>
        <taxon>Spermatophyta</taxon>
        <taxon>Magnoliopsida</taxon>
        <taxon>eudicotyledons</taxon>
        <taxon>Gunneridae</taxon>
        <taxon>Pentapetalae</taxon>
        <taxon>asterids</taxon>
        <taxon>lamiids</taxon>
        <taxon>Solanales</taxon>
        <taxon>Solanaceae</taxon>
        <taxon>Solanoideae</taxon>
        <taxon>Solaneae</taxon>
        <taxon>Solanum</taxon>
    </lineage>
</organism>
<reference evidence="2 3" key="1">
    <citation type="submission" date="2020-09" db="EMBL/GenBank/DDBJ databases">
        <title>De no assembly of potato wild relative species, Solanum commersonii.</title>
        <authorList>
            <person name="Cho K."/>
        </authorList>
    </citation>
    <scope>NUCLEOTIDE SEQUENCE [LARGE SCALE GENOMIC DNA]</scope>
    <source>
        <strain evidence="2">LZ3.2</strain>
        <tissue evidence="2">Leaf</tissue>
    </source>
</reference>
<keyword evidence="3" id="KW-1185">Reference proteome</keyword>
<sequence>MIDHENKKRSVFRNVSFRIEPSKGEVNCYTIYNPQTEMLHRCVAEKRQHENGPGAFAMYYYHKSKQYRSILEVRKYVFKGLSKFEVDQETTEVKEVKLIVGGQVGDDNKASNGANGRSNEGGRGR</sequence>
<dbReference type="AlphaFoldDB" id="A0A9J5W7W0"/>
<gene>
    <name evidence="2" type="ORF">H5410_061030</name>
</gene>
<comment type="caution">
    <text evidence="2">The sequence shown here is derived from an EMBL/GenBank/DDBJ whole genome shotgun (WGS) entry which is preliminary data.</text>
</comment>
<name>A0A9J5W7W0_SOLCO</name>
<evidence type="ECO:0000256" key="1">
    <source>
        <dbReference type="SAM" id="MobiDB-lite"/>
    </source>
</evidence>
<evidence type="ECO:0000313" key="3">
    <source>
        <dbReference type="Proteomes" id="UP000824120"/>
    </source>
</evidence>
<dbReference type="OrthoDB" id="1320524at2759"/>
<accession>A0A9J5W7W0</accession>